<evidence type="ECO:0000256" key="2">
    <source>
        <dbReference type="ARBA" id="ARBA00022692"/>
    </source>
</evidence>
<evidence type="ECO:0000256" key="1">
    <source>
        <dbReference type="ARBA" id="ARBA00004167"/>
    </source>
</evidence>
<dbReference type="PANTHER" id="PTHR30168">
    <property type="entry name" value="PUTATIVE MEMBRANE PROTEIN YPFJ"/>
    <property type="match status" value="1"/>
</dbReference>
<proteinExistence type="predicted"/>
<keyword evidence="2 6" id="KW-0812">Transmembrane</keyword>
<keyword evidence="3 6" id="KW-1133">Transmembrane helix</keyword>
<keyword evidence="8" id="KW-1185">Reference proteome</keyword>
<feature type="transmembrane region" description="Helical" evidence="6">
    <location>
        <begin position="28"/>
        <end position="50"/>
    </location>
</feature>
<sequence length="331" mass="33914">MTFNDNASIGTGDVSSGGSSGGGGGGGMMPGGIAVGGVGGVIVMILMVLFGGDLTGGSGGSGGYAGQLNGGQANPYGQNQIDSGGSGGSSGDAIQQQLDACKTGADANKNDLCLIKGTVASVEGFWKVYLPKTANKDYSPAITKVYAGQMQSGCGTATTEMGPFYCPLDKQVYIDAGFFQELQSQYGSDGGQLAKEYVLAHEYGHHIQDILGLLGRAQQDPQGAESGSVRTELQADCFAGIWVSYADGSRNGQNGVTIDPLLKKISSTDIDSALSAAAAVGDDRIQQKAQGRVTPETWTHGSSAARQKWFKIGYDQGSLNACNTFDAANVE</sequence>
<name>A0ABW2AK36_9MICO</name>
<dbReference type="EMBL" id="JBHSWH010000001">
    <property type="protein sequence ID" value="MFC6707202.1"/>
    <property type="molecule type" value="Genomic_DNA"/>
</dbReference>
<dbReference type="PANTHER" id="PTHR30168:SF0">
    <property type="entry name" value="INNER MEMBRANE PROTEIN"/>
    <property type="match status" value="1"/>
</dbReference>
<reference evidence="8" key="1">
    <citation type="journal article" date="2019" name="Int. J. Syst. Evol. Microbiol.">
        <title>The Global Catalogue of Microorganisms (GCM) 10K type strain sequencing project: providing services to taxonomists for standard genome sequencing and annotation.</title>
        <authorList>
            <consortium name="The Broad Institute Genomics Platform"/>
            <consortium name="The Broad Institute Genome Sequencing Center for Infectious Disease"/>
            <person name="Wu L."/>
            <person name="Ma J."/>
        </authorList>
    </citation>
    <scope>NUCLEOTIDE SEQUENCE [LARGE SCALE GENOMIC DNA]</scope>
    <source>
        <strain evidence="8">CCUG 58127</strain>
    </source>
</reference>
<evidence type="ECO:0000256" key="4">
    <source>
        <dbReference type="ARBA" id="ARBA00023136"/>
    </source>
</evidence>
<evidence type="ECO:0000256" key="6">
    <source>
        <dbReference type="SAM" id="Phobius"/>
    </source>
</evidence>
<gene>
    <name evidence="7" type="ORF">ACFQDH_18550</name>
</gene>
<evidence type="ECO:0000256" key="5">
    <source>
        <dbReference type="SAM" id="MobiDB-lite"/>
    </source>
</evidence>
<accession>A0ABW2AK36</accession>
<keyword evidence="4 6" id="KW-0472">Membrane</keyword>
<organism evidence="7 8">
    <name type="scientific">Flexivirga alba</name>
    <dbReference type="NCBI Taxonomy" id="702742"/>
    <lineage>
        <taxon>Bacteria</taxon>
        <taxon>Bacillati</taxon>
        <taxon>Actinomycetota</taxon>
        <taxon>Actinomycetes</taxon>
        <taxon>Micrococcales</taxon>
        <taxon>Dermacoccaceae</taxon>
        <taxon>Flexivirga</taxon>
    </lineage>
</organism>
<evidence type="ECO:0000256" key="3">
    <source>
        <dbReference type="ARBA" id="ARBA00022989"/>
    </source>
</evidence>
<evidence type="ECO:0000313" key="7">
    <source>
        <dbReference type="EMBL" id="MFC6707202.1"/>
    </source>
</evidence>
<dbReference type="RefSeq" id="WP_382403871.1">
    <property type="nucleotide sequence ID" value="NZ_JBHSWH010000001.1"/>
</dbReference>
<dbReference type="InterPro" id="IPR007343">
    <property type="entry name" value="Uncharacterised_pept_Zn_put"/>
</dbReference>
<comment type="caution">
    <text evidence="7">The sequence shown here is derived from an EMBL/GenBank/DDBJ whole genome shotgun (WGS) entry which is preliminary data.</text>
</comment>
<dbReference type="Pfam" id="PF04228">
    <property type="entry name" value="Zn_peptidase"/>
    <property type="match status" value="1"/>
</dbReference>
<protein>
    <submittedName>
        <fullName evidence="7">Neutral zinc metallopeptidase</fullName>
    </submittedName>
</protein>
<comment type="subcellular location">
    <subcellularLocation>
        <location evidence="1">Membrane</location>
        <topology evidence="1">Single-pass membrane protein</topology>
    </subcellularLocation>
</comment>
<feature type="region of interest" description="Disordered" evidence="5">
    <location>
        <begin position="1"/>
        <end position="23"/>
    </location>
</feature>
<evidence type="ECO:0000313" key="8">
    <source>
        <dbReference type="Proteomes" id="UP001596298"/>
    </source>
</evidence>
<dbReference type="Proteomes" id="UP001596298">
    <property type="component" value="Unassembled WGS sequence"/>
</dbReference>